<name>A0ABT0U7F1_9BACT</name>
<reference evidence="2 3" key="1">
    <citation type="journal article" date="2022" name="Syst. Appl. Microbiol.">
        <title>Rhodopirellula aestuarii sp. nov., a novel member of the genus Rhodopirellula isolated from brackish sediments collected in the Tagus River estuary, Portugal.</title>
        <authorList>
            <person name="Vitorino I.R."/>
            <person name="Klimek D."/>
            <person name="Calusinska M."/>
            <person name="Lobo-da-Cunha A."/>
            <person name="Vasconcelos V."/>
            <person name="Lage O.M."/>
        </authorList>
    </citation>
    <scope>NUCLEOTIDE SEQUENCE [LARGE SCALE GENOMIC DNA]</scope>
    <source>
        <strain evidence="2 3">ICT_H3.1</strain>
    </source>
</reference>
<sequence length="163" mass="18654">MRYLSLLAMLLVISCAPSRKDQYQEALAKLNEETELHERMQRELAAFDAETRTELDSIRQTLDRQLQALSDGKITLEMLDRRLQALGDGQIAIESICKDAALDLSDLEQKQVVETLDMAKNASIRLREERVKKREFLATVVEQQRDRVHQAKEKQVSLSDAAN</sequence>
<dbReference type="EMBL" id="JAMQBK010000051">
    <property type="protein sequence ID" value="MCM2372737.1"/>
    <property type="molecule type" value="Genomic_DNA"/>
</dbReference>
<comment type="caution">
    <text evidence="2">The sequence shown here is derived from an EMBL/GenBank/DDBJ whole genome shotgun (WGS) entry which is preliminary data.</text>
</comment>
<organism evidence="2 3">
    <name type="scientific">Aporhodopirellula aestuarii</name>
    <dbReference type="NCBI Taxonomy" id="2950107"/>
    <lineage>
        <taxon>Bacteria</taxon>
        <taxon>Pseudomonadati</taxon>
        <taxon>Planctomycetota</taxon>
        <taxon>Planctomycetia</taxon>
        <taxon>Pirellulales</taxon>
        <taxon>Pirellulaceae</taxon>
        <taxon>Aporhodopirellula</taxon>
    </lineage>
</organism>
<dbReference type="PROSITE" id="PS51257">
    <property type="entry name" value="PROKAR_LIPOPROTEIN"/>
    <property type="match status" value="1"/>
</dbReference>
<accession>A0ABT0U7F1</accession>
<keyword evidence="1" id="KW-0175">Coiled coil</keyword>
<proteinExistence type="predicted"/>
<feature type="coiled-coil region" evidence="1">
    <location>
        <begin position="20"/>
        <end position="50"/>
    </location>
</feature>
<gene>
    <name evidence="2" type="ORF">NB063_19155</name>
</gene>
<evidence type="ECO:0000313" key="3">
    <source>
        <dbReference type="Proteomes" id="UP001202961"/>
    </source>
</evidence>
<evidence type="ECO:0000313" key="2">
    <source>
        <dbReference type="EMBL" id="MCM2372737.1"/>
    </source>
</evidence>
<keyword evidence="3" id="KW-1185">Reference proteome</keyword>
<protein>
    <submittedName>
        <fullName evidence="2">Uncharacterized protein</fullName>
    </submittedName>
</protein>
<dbReference type="Proteomes" id="UP001202961">
    <property type="component" value="Unassembled WGS sequence"/>
</dbReference>
<dbReference type="RefSeq" id="WP_250930370.1">
    <property type="nucleotide sequence ID" value="NZ_JAMQBK010000051.1"/>
</dbReference>
<evidence type="ECO:0000256" key="1">
    <source>
        <dbReference type="SAM" id="Coils"/>
    </source>
</evidence>